<dbReference type="OrthoDB" id="9870322at2"/>
<sequence>MTMEQLAMRHAIPSEPVRDMIAWLMAHHLAVGDVLITGIIIYHYGFIMGKRADRARRKYGKK</sequence>
<organism evidence="3 4">
    <name type="scientific">Selenomonas sputigena (strain ATCC 35185 / DSM 20758 / CCUG 44933 / VPI D19B-28)</name>
    <dbReference type="NCBI Taxonomy" id="546271"/>
    <lineage>
        <taxon>Bacteria</taxon>
        <taxon>Bacillati</taxon>
        <taxon>Bacillota</taxon>
        <taxon>Negativicutes</taxon>
        <taxon>Selenomonadales</taxon>
        <taxon>Selenomonadaceae</taxon>
        <taxon>Selenomonas</taxon>
    </lineage>
</organism>
<reference evidence="2 5" key="2">
    <citation type="submission" date="2011-04" db="EMBL/GenBank/DDBJ databases">
        <title>The complete genome of Selenomonas sputigena DSM 20758.</title>
        <authorList>
            <consortium name="US DOE Joint Genome Institute (JGI-PGF)"/>
            <person name="Lucas S."/>
            <person name="Copeland A."/>
            <person name="Lapidus A."/>
            <person name="Bruce D."/>
            <person name="Goodwin L."/>
            <person name="Pitluck S."/>
            <person name="Peters L."/>
            <person name="Kyrpides N."/>
            <person name="Mavromatis K."/>
            <person name="Ivanova N."/>
            <person name="Ovchinnikova G."/>
            <person name="Teshima H."/>
            <person name="Detter J.C."/>
            <person name="Tapia R."/>
            <person name="Han C."/>
            <person name="Land M."/>
            <person name="Hauser L."/>
            <person name="Markowitz V."/>
            <person name="Cheng J.-F."/>
            <person name="Hugenholtz P."/>
            <person name="Woyke T."/>
            <person name="Wu D."/>
            <person name="Gronow S."/>
            <person name="Wellnitz S."/>
            <person name="Schneider S."/>
            <person name="Klenk H.-P."/>
            <person name="Eisen J.A."/>
        </authorList>
    </citation>
    <scope>NUCLEOTIDE SEQUENCE [LARGE SCALE GENOMIC DNA]</scope>
    <source>
        <strain evidence="2">ATCC 35185</strain>
        <strain evidence="5">ATCC 35185 / DSM 20758 / VPI D19B-28</strain>
    </source>
</reference>
<evidence type="ECO:0000256" key="1">
    <source>
        <dbReference type="SAM" id="Phobius"/>
    </source>
</evidence>
<keyword evidence="5" id="KW-1185">Reference proteome</keyword>
<evidence type="ECO:0000313" key="5">
    <source>
        <dbReference type="Proteomes" id="UP000011124"/>
    </source>
</evidence>
<dbReference type="RefSeq" id="WP_006192066.1">
    <property type="nucleotide sequence ID" value="NC_015437.1"/>
</dbReference>
<dbReference type="Proteomes" id="UP000011124">
    <property type="component" value="Chromosome"/>
</dbReference>
<keyword evidence="1" id="KW-1133">Transmembrane helix</keyword>
<gene>
    <name evidence="2" type="ordered locus">Selsp_1340</name>
    <name evidence="3" type="ORF">SELSPUOL_00882</name>
</gene>
<protein>
    <submittedName>
        <fullName evidence="3">Uncharacterized protein</fullName>
    </submittedName>
</protein>
<dbReference type="AlphaFoldDB" id="C9LU75"/>
<dbReference type="EMBL" id="CP002637">
    <property type="protein sequence ID" value="AEC00299.1"/>
    <property type="molecule type" value="Genomic_DNA"/>
</dbReference>
<feature type="transmembrane region" description="Helical" evidence="1">
    <location>
        <begin position="20"/>
        <end position="47"/>
    </location>
</feature>
<accession>C9LU75</accession>
<reference evidence="3 4" key="1">
    <citation type="submission" date="2009-09" db="EMBL/GenBank/DDBJ databases">
        <authorList>
            <person name="Weinstock G."/>
            <person name="Sodergren E."/>
            <person name="Clifton S."/>
            <person name="Fulton L."/>
            <person name="Fulton B."/>
            <person name="Courtney L."/>
            <person name="Fronick C."/>
            <person name="Harrison M."/>
            <person name="Strong C."/>
            <person name="Farmer C."/>
            <person name="Delahaunty K."/>
            <person name="Markovic C."/>
            <person name="Hall O."/>
            <person name="Minx P."/>
            <person name="Tomlinson C."/>
            <person name="Mitreva M."/>
            <person name="Nelson J."/>
            <person name="Hou S."/>
            <person name="Wollam A."/>
            <person name="Pepin K.H."/>
            <person name="Johnson M."/>
            <person name="Bhonagiri V."/>
            <person name="Nash W.E."/>
            <person name="Warren W."/>
            <person name="Chinwalla A."/>
            <person name="Mardis E.R."/>
            <person name="Wilson R.K."/>
        </authorList>
    </citation>
    <scope>NUCLEOTIDE SEQUENCE [LARGE SCALE GENOMIC DNA]</scope>
    <source>
        <strain evidence="3">ATCC 35185</strain>
        <strain evidence="4">ATCC 35185 / DSM 20758 / VPI D19B-28</strain>
    </source>
</reference>
<proteinExistence type="predicted"/>
<dbReference type="STRING" id="546271.Selsp_1340"/>
<dbReference type="EMBL" id="ACKP02000015">
    <property type="protein sequence ID" value="EEX77606.1"/>
    <property type="molecule type" value="Genomic_DNA"/>
</dbReference>
<keyword evidence="1" id="KW-0472">Membrane</keyword>
<keyword evidence="1" id="KW-0812">Transmembrane</keyword>
<dbReference type="HOGENOM" id="CLU_2901714_0_0_9"/>
<evidence type="ECO:0000313" key="4">
    <source>
        <dbReference type="Proteomes" id="UP000003505"/>
    </source>
</evidence>
<evidence type="ECO:0000313" key="2">
    <source>
        <dbReference type="EMBL" id="AEC00299.1"/>
    </source>
</evidence>
<name>C9LU75_SELS3</name>
<dbReference type="KEGG" id="ssg:Selsp_1340"/>
<evidence type="ECO:0000313" key="3">
    <source>
        <dbReference type="EMBL" id="EEX77606.1"/>
    </source>
</evidence>
<dbReference type="Proteomes" id="UP000003505">
    <property type="component" value="Unassembled WGS sequence"/>
</dbReference>